<reference evidence="2 3" key="1">
    <citation type="submission" date="2016-11" db="EMBL/GenBank/DDBJ databases">
        <authorList>
            <person name="Jaros S."/>
            <person name="Januszkiewicz K."/>
            <person name="Wedrychowicz H."/>
        </authorList>
    </citation>
    <scope>NUCLEOTIDE SEQUENCE [LARGE SCALE GENOMIC DNA]</scope>
    <source>
        <strain evidence="2 3">GAS242</strain>
    </source>
</reference>
<evidence type="ECO:0000256" key="1">
    <source>
        <dbReference type="SAM" id="MobiDB-lite"/>
    </source>
</evidence>
<dbReference type="AlphaFoldDB" id="A0A1M5LHH2"/>
<dbReference type="RefSeq" id="WP_079567011.1">
    <property type="nucleotide sequence ID" value="NZ_LT670818.1"/>
</dbReference>
<feature type="region of interest" description="Disordered" evidence="1">
    <location>
        <begin position="170"/>
        <end position="230"/>
    </location>
</feature>
<name>A0A1M5LHH2_9BRAD</name>
<gene>
    <name evidence="2" type="ORF">SAMN05444169_3467</name>
</gene>
<sequence>MGSFINSQADNEICEALNKRFSDDVDPSDAQNRTYITVLRDHFQNRENFLDGAHHLNRVFHRLAKSVTGGASVPRNKQSRHRWLALLRGTLPAAVMQAIRNQLTAILTQASAANPAGSVNYVVFSTQHVPTRSGTFELFDQNSPAPQVLTDANQKAYCSVVLQCNVDAPLPDAPNETDPPTADPGETTFAVRRRPQKGGKKARKSVKKSSAKKKKIITKKGKAKKAGKRK</sequence>
<dbReference type="EMBL" id="LT670818">
    <property type="protein sequence ID" value="SHG64416.1"/>
    <property type="molecule type" value="Genomic_DNA"/>
</dbReference>
<protein>
    <submittedName>
        <fullName evidence="2">Uncharacterized protein</fullName>
    </submittedName>
</protein>
<organism evidence="2 3">
    <name type="scientific">Bradyrhizobium erythrophlei</name>
    <dbReference type="NCBI Taxonomy" id="1437360"/>
    <lineage>
        <taxon>Bacteria</taxon>
        <taxon>Pseudomonadati</taxon>
        <taxon>Pseudomonadota</taxon>
        <taxon>Alphaproteobacteria</taxon>
        <taxon>Hyphomicrobiales</taxon>
        <taxon>Nitrobacteraceae</taxon>
        <taxon>Bradyrhizobium</taxon>
    </lineage>
</organism>
<proteinExistence type="predicted"/>
<dbReference type="Proteomes" id="UP000190675">
    <property type="component" value="Chromosome I"/>
</dbReference>
<evidence type="ECO:0000313" key="2">
    <source>
        <dbReference type="EMBL" id="SHG64416.1"/>
    </source>
</evidence>
<accession>A0A1M5LHH2</accession>
<evidence type="ECO:0000313" key="3">
    <source>
        <dbReference type="Proteomes" id="UP000190675"/>
    </source>
</evidence>
<feature type="compositionally biased region" description="Basic residues" evidence="1">
    <location>
        <begin position="191"/>
        <end position="230"/>
    </location>
</feature>